<dbReference type="InterPro" id="IPR016161">
    <property type="entry name" value="Ald_DH/histidinol_DH"/>
</dbReference>
<protein>
    <recommendedName>
        <fullName evidence="4">Aldehyde dehydrogenase</fullName>
    </recommendedName>
</protein>
<comment type="caution">
    <text evidence="8">The sequence shown here is derived from an EMBL/GenBank/DDBJ whole genome shotgun (WGS) entry which is preliminary data.</text>
</comment>
<dbReference type="InterPro" id="IPR015590">
    <property type="entry name" value="Aldehyde_DH_dom"/>
</dbReference>
<feature type="active site" evidence="5">
    <location>
        <position position="238"/>
    </location>
</feature>
<dbReference type="PIRSF" id="PIRSF036492">
    <property type="entry name" value="ALDH"/>
    <property type="match status" value="1"/>
</dbReference>
<proteinExistence type="inferred from homology"/>
<dbReference type="CDD" id="cd07133">
    <property type="entry name" value="ALDH_CALDH_CalB"/>
    <property type="match status" value="1"/>
</dbReference>
<keyword evidence="9" id="KW-1185">Reference proteome</keyword>
<evidence type="ECO:0000256" key="3">
    <source>
        <dbReference type="ARBA" id="ARBA00023027"/>
    </source>
</evidence>
<accession>A0ABW3UDL1</accession>
<dbReference type="PROSITE" id="PS00687">
    <property type="entry name" value="ALDEHYDE_DEHYDR_GLU"/>
    <property type="match status" value="1"/>
</dbReference>
<dbReference type="Gene3D" id="3.40.309.10">
    <property type="entry name" value="Aldehyde Dehydrogenase, Chain A, domain 2"/>
    <property type="match status" value="1"/>
</dbReference>
<feature type="domain" description="Aldehyde dehydrogenase" evidence="7">
    <location>
        <begin position="29"/>
        <end position="460"/>
    </location>
</feature>
<dbReference type="PANTHER" id="PTHR43570:SF20">
    <property type="entry name" value="ALDEHYDE DEHYDROGENASE ALDX-RELATED"/>
    <property type="match status" value="1"/>
</dbReference>
<keyword evidence="2 4" id="KW-0560">Oxidoreductase</keyword>
<organism evidence="8 9">
    <name type="scientific">Microbulbifer celer</name>
    <dbReference type="NCBI Taxonomy" id="435905"/>
    <lineage>
        <taxon>Bacteria</taxon>
        <taxon>Pseudomonadati</taxon>
        <taxon>Pseudomonadota</taxon>
        <taxon>Gammaproteobacteria</taxon>
        <taxon>Cellvibrionales</taxon>
        <taxon>Microbulbiferaceae</taxon>
        <taxon>Microbulbifer</taxon>
    </lineage>
</organism>
<dbReference type="InterPro" id="IPR012394">
    <property type="entry name" value="Aldehyde_DH_NAD(P)"/>
</dbReference>
<dbReference type="PANTHER" id="PTHR43570">
    <property type="entry name" value="ALDEHYDE DEHYDROGENASE"/>
    <property type="match status" value="1"/>
</dbReference>
<gene>
    <name evidence="8" type="ORF">ACFQ2X_13300</name>
</gene>
<evidence type="ECO:0000313" key="9">
    <source>
        <dbReference type="Proteomes" id="UP001597264"/>
    </source>
</evidence>
<dbReference type="InterPro" id="IPR029510">
    <property type="entry name" value="Ald_DH_CS_GLU"/>
</dbReference>
<evidence type="ECO:0000256" key="1">
    <source>
        <dbReference type="ARBA" id="ARBA00009986"/>
    </source>
</evidence>
<dbReference type="Gene3D" id="3.40.605.10">
    <property type="entry name" value="Aldehyde Dehydrogenase, Chain A, domain 1"/>
    <property type="match status" value="1"/>
</dbReference>
<evidence type="ECO:0000256" key="2">
    <source>
        <dbReference type="ARBA" id="ARBA00023002"/>
    </source>
</evidence>
<dbReference type="InterPro" id="IPR016163">
    <property type="entry name" value="Ald_DH_C"/>
</dbReference>
<comment type="similarity">
    <text evidence="1 4 6">Belongs to the aldehyde dehydrogenase family.</text>
</comment>
<evidence type="ECO:0000259" key="7">
    <source>
        <dbReference type="Pfam" id="PF00171"/>
    </source>
</evidence>
<evidence type="ECO:0000256" key="6">
    <source>
        <dbReference type="RuleBase" id="RU003345"/>
    </source>
</evidence>
<evidence type="ECO:0000256" key="5">
    <source>
        <dbReference type="PROSITE-ProRule" id="PRU10007"/>
    </source>
</evidence>
<dbReference type="EMBL" id="JBHTLR010000017">
    <property type="protein sequence ID" value="MFD1217585.1"/>
    <property type="molecule type" value="Genomic_DNA"/>
</dbReference>
<dbReference type="Pfam" id="PF00171">
    <property type="entry name" value="Aldedh"/>
    <property type="match status" value="1"/>
</dbReference>
<dbReference type="Proteomes" id="UP001597264">
    <property type="component" value="Unassembled WGS sequence"/>
</dbReference>
<name>A0ABW3UDL1_9GAMM</name>
<keyword evidence="3" id="KW-0520">NAD</keyword>
<sequence>MSTGTINDKDQTVTQEVTIQSEQPGDQIALSSLLAQQRKAYLAAPNPTYDERVKDLKSLAQMIRDHQDEIVRAVSADYGNRSHHETLFAEIFPALDGIKDTIKRLKKWMKPQRRHTDFTAFPTSSSRVIPQPLGVIGVIVPWNFPVNLSFGPLINIFAAGNRAMVKMSENSRNLTALLQRISGDYFPQDKLVFIEETGGVGIEFSKLKFDHLIFTGSGNTGRKVMASAAANLTPVTLELGGKSPAIIGPDFDIDTACERVLFWKLFNAGQICTTVDYLLLPENKVDAFVEKARKVFKKRYPDIQSPDYTAVIDETSFHRLWKTLDDAIAKGANAIDLTDGQGSRDDSIQKFPAHLLINVSEEMEVMQREVFGPLLPIKTYKNREEVAEYINRGDRPLAIYPFTNDKALRDYYIDHVMSGGVSVNNAVLHVGQHDIPFGGVGESGMGHYHGYEGFITFSKLRPVFYQGPLDPLKLLMPPYGKVADKMMKLMLRLTK</sequence>
<dbReference type="GO" id="GO:0050269">
    <property type="term" value="F:coniferyl-aldehyde dehydrogenase [NAD(P)+] activity"/>
    <property type="evidence" value="ECO:0007669"/>
    <property type="project" value="UniProtKB-EC"/>
</dbReference>
<evidence type="ECO:0000313" key="8">
    <source>
        <dbReference type="EMBL" id="MFD1217585.1"/>
    </source>
</evidence>
<evidence type="ECO:0000256" key="4">
    <source>
        <dbReference type="PIRNR" id="PIRNR036492"/>
    </source>
</evidence>
<dbReference type="InterPro" id="IPR016162">
    <property type="entry name" value="Ald_DH_N"/>
</dbReference>
<dbReference type="RefSeq" id="WP_230436030.1">
    <property type="nucleotide sequence ID" value="NZ_CP087715.1"/>
</dbReference>
<dbReference type="SUPFAM" id="SSF53720">
    <property type="entry name" value="ALDH-like"/>
    <property type="match status" value="1"/>
</dbReference>
<reference evidence="9" key="1">
    <citation type="journal article" date="2019" name="Int. J. Syst. Evol. Microbiol.">
        <title>The Global Catalogue of Microorganisms (GCM) 10K type strain sequencing project: providing services to taxonomists for standard genome sequencing and annotation.</title>
        <authorList>
            <consortium name="The Broad Institute Genomics Platform"/>
            <consortium name="The Broad Institute Genome Sequencing Center for Infectious Disease"/>
            <person name="Wu L."/>
            <person name="Ma J."/>
        </authorList>
    </citation>
    <scope>NUCLEOTIDE SEQUENCE [LARGE SCALE GENOMIC DNA]</scope>
    <source>
        <strain evidence="9">CCUG 54356</strain>
    </source>
</reference>